<dbReference type="EMBL" id="MK493322">
    <property type="protein sequence ID" value="QBQ75137.1"/>
    <property type="molecule type" value="Genomic_DNA"/>
</dbReference>
<dbReference type="Pfam" id="PF23848">
    <property type="entry name" value="DUF7212"/>
    <property type="match status" value="1"/>
</dbReference>
<dbReference type="EMBL" id="MK493324">
    <property type="protein sequence ID" value="QBQ75580.1"/>
    <property type="molecule type" value="Genomic_DNA"/>
</dbReference>
<name>A0A1D7SBN9_9CAUD</name>
<evidence type="ECO:0000313" key="2">
    <source>
        <dbReference type="EMBL" id="AOO10400.1"/>
    </source>
</evidence>
<dbReference type="EMBL" id="MK493325">
    <property type="protein sequence ID" value="QBQ75800.1"/>
    <property type="molecule type" value="Genomic_DNA"/>
</dbReference>
<evidence type="ECO:0000313" key="14">
    <source>
        <dbReference type="Proteomes" id="UP000299832"/>
    </source>
</evidence>
<evidence type="ECO:0000313" key="5">
    <source>
        <dbReference type="EMBL" id="AOO11061.1"/>
    </source>
</evidence>
<evidence type="ECO:0000313" key="6">
    <source>
        <dbReference type="EMBL" id="AOO11285.1"/>
    </source>
</evidence>
<evidence type="ECO:0000313" key="1">
    <source>
        <dbReference type="EMBL" id="AOO10178.1"/>
    </source>
</evidence>
<dbReference type="EMBL" id="KX349285">
    <property type="protein sequence ID" value="AOO10178.1"/>
    <property type="molecule type" value="Genomic_DNA"/>
</dbReference>
<protein>
    <submittedName>
        <fullName evidence="5">Uncharacterized protein</fullName>
    </submittedName>
</protein>
<organism evidence="5 13">
    <name type="scientific">Synechococcus phage S-RIM8</name>
    <dbReference type="NCBI Taxonomy" id="756278"/>
    <lineage>
        <taxon>Viruses</taxon>
        <taxon>Duplodnaviria</taxon>
        <taxon>Heunggongvirae</taxon>
        <taxon>Uroviricota</taxon>
        <taxon>Caudoviricetes</taxon>
        <taxon>Pantevenvirales</taxon>
        <taxon>Kyanoviridae</taxon>
        <taxon>Neptunevirus</taxon>
        <taxon>Neptunevirus srim18</taxon>
    </lineage>
</organism>
<dbReference type="EMBL" id="KX349290">
    <property type="protein sequence ID" value="AOO11285.1"/>
    <property type="molecule type" value="Genomic_DNA"/>
</dbReference>
<dbReference type="Proteomes" id="UP000301260">
    <property type="component" value="Segment"/>
</dbReference>
<dbReference type="Proteomes" id="UP000304735">
    <property type="component" value="Segment"/>
</dbReference>
<dbReference type="Proteomes" id="UP000224174">
    <property type="component" value="Segment"/>
</dbReference>
<sequence>MRPNSEFQYGGLKPTSINLLRLISELEGCYQLTKYMAFDEDNAIINEMKTRYYKLYYKTAKEEKNV</sequence>
<evidence type="ECO:0000313" key="11">
    <source>
        <dbReference type="Proteomes" id="UP000222384"/>
    </source>
</evidence>
<dbReference type="EMBL" id="KX349287">
    <property type="protein sequence ID" value="AOO10618.1"/>
    <property type="molecule type" value="Genomic_DNA"/>
</dbReference>
<evidence type="ECO:0000313" key="8">
    <source>
        <dbReference type="EMBL" id="QBQ75358.1"/>
    </source>
</evidence>
<evidence type="ECO:0000313" key="3">
    <source>
        <dbReference type="EMBL" id="AOO10618.1"/>
    </source>
</evidence>
<evidence type="ECO:0000313" key="12">
    <source>
        <dbReference type="Proteomes" id="UP000223306"/>
    </source>
</evidence>
<gene>
    <name evidence="7" type="ORF">RW010115_030</name>
    <name evidence="1" type="ORF">RW01021201_030</name>
    <name evidence="8" type="ORF">RW030617_030</name>
    <name evidence="2" type="ORF">RW03080701_031</name>
    <name evidence="3" type="ORF">RW060613_030</name>
    <name evidence="4" type="ORF">RW080711_030</name>
    <name evidence="9" type="ORF">RW220214_030</name>
    <name evidence="5" type="ORF">RW220300_030</name>
    <name evidence="6" type="ORF">RW251112_030</name>
    <name evidence="10" type="ORF">RW620316_030</name>
</gene>
<dbReference type="Proteomes" id="UP000223306">
    <property type="component" value="Segment"/>
</dbReference>
<dbReference type="EMBL" id="KX349286">
    <property type="protein sequence ID" value="AOO10400.1"/>
    <property type="molecule type" value="Genomic_DNA"/>
</dbReference>
<keyword evidence="13" id="KW-1185">Reference proteome</keyword>
<evidence type="ECO:0000313" key="9">
    <source>
        <dbReference type="EMBL" id="QBQ75580.1"/>
    </source>
</evidence>
<evidence type="ECO:0000313" key="10">
    <source>
        <dbReference type="EMBL" id="QBQ75800.1"/>
    </source>
</evidence>
<dbReference type="Proteomes" id="UP000299832">
    <property type="component" value="Genome"/>
</dbReference>
<dbReference type="Proteomes" id="UP000225361">
    <property type="component" value="Segment"/>
</dbReference>
<evidence type="ECO:0000313" key="15">
    <source>
        <dbReference type="Proteomes" id="UP000301260"/>
    </source>
</evidence>
<dbReference type="EMBL" id="KX349288">
    <property type="protein sequence ID" value="AOO10839.1"/>
    <property type="molecule type" value="Genomic_DNA"/>
</dbReference>
<evidence type="ECO:0000313" key="7">
    <source>
        <dbReference type="EMBL" id="QBQ75137.1"/>
    </source>
</evidence>
<dbReference type="InterPro" id="IPR055636">
    <property type="entry name" value="DUF7212"/>
</dbReference>
<reference evidence="11 12" key="1">
    <citation type="journal article" date="2016" name="Environ. Microbiol.">
        <title>Genomic diversification of marine cyanophages into stable ecotypes.</title>
        <authorList>
            <person name="Marston M.F."/>
            <person name="Martiny J.B."/>
        </authorList>
    </citation>
    <scope>NUCLEOTIDE SEQUENCE [LARGE SCALE GENOMIC DNA]</scope>
    <source>
        <strain evidence="1">RW_01_0212_WH8101</strain>
        <strain evidence="2">RW_03_0807_WH8101</strain>
        <strain evidence="3">RW_06_0613</strain>
        <strain evidence="4">RW_08_0711</strain>
        <strain evidence="5">RW_22_0300</strain>
        <strain evidence="6">RW_25_1112</strain>
    </source>
</reference>
<dbReference type="Proteomes" id="UP000226351">
    <property type="component" value="Segment"/>
</dbReference>
<evidence type="ECO:0000313" key="13">
    <source>
        <dbReference type="Proteomes" id="UP000226351"/>
    </source>
</evidence>
<dbReference type="EMBL" id="KX349289">
    <property type="protein sequence ID" value="AOO11061.1"/>
    <property type="molecule type" value="Genomic_DNA"/>
</dbReference>
<evidence type="ECO:0000313" key="4">
    <source>
        <dbReference type="EMBL" id="AOO10839.1"/>
    </source>
</evidence>
<proteinExistence type="predicted"/>
<dbReference type="Proteomes" id="UP000224173">
    <property type="component" value="Segment"/>
</dbReference>
<dbReference type="Proteomes" id="UP000222384">
    <property type="component" value="Genome"/>
</dbReference>
<dbReference type="Proteomes" id="UP000301580">
    <property type="component" value="Segment"/>
</dbReference>
<dbReference type="EMBL" id="MK493323">
    <property type="protein sequence ID" value="QBQ75358.1"/>
    <property type="molecule type" value="Genomic_DNA"/>
</dbReference>
<reference evidence="14 15" key="2">
    <citation type="submission" date="2019-02" db="EMBL/GenBank/DDBJ databases">
        <title>Diversity in Cyanophage Genomes from Southern New England Coastal Waters.</title>
        <authorList>
            <person name="Marston M.F."/>
        </authorList>
    </citation>
    <scope>NUCLEOTIDE SEQUENCE [LARGE SCALE GENOMIC DNA]</scope>
    <source>
        <strain evidence="7">RW_01_0115_WH8101</strain>
        <strain evidence="8">RW_03_0617</strain>
        <strain evidence="9">RW_22_0214</strain>
        <strain evidence="10">RW_62_0316</strain>
    </source>
</reference>
<accession>A0A1D7SBN9</accession>